<dbReference type="RefSeq" id="WP_046290910.1">
    <property type="nucleotide sequence ID" value="NZ_CP011253.3"/>
</dbReference>
<name>A0A0E3YC84_9BURK</name>
<dbReference type="HOGENOM" id="CLU_1303906_0_0_4"/>
<gene>
    <name evidence="2" type="ORF">MB84_09110</name>
</gene>
<reference evidence="2" key="1">
    <citation type="submission" date="2016-06" db="EMBL/GenBank/DDBJ databases">
        <title>Pandoraea oxalativorans DSM 23570 Genome Sequencing.</title>
        <authorList>
            <person name="Ee R."/>
            <person name="Lim Y.-L."/>
            <person name="Yong D."/>
            <person name="Yin W.-F."/>
            <person name="Chan K.-G."/>
        </authorList>
    </citation>
    <scope>NUCLEOTIDE SEQUENCE</scope>
    <source>
        <strain evidence="2">DSM 23570</strain>
    </source>
</reference>
<evidence type="ECO:0000256" key="1">
    <source>
        <dbReference type="SAM" id="Coils"/>
    </source>
</evidence>
<organism evidence="2 3">
    <name type="scientific">Pandoraea oxalativorans</name>
    <dbReference type="NCBI Taxonomy" id="573737"/>
    <lineage>
        <taxon>Bacteria</taxon>
        <taxon>Pseudomonadati</taxon>
        <taxon>Pseudomonadota</taxon>
        <taxon>Betaproteobacteria</taxon>
        <taxon>Burkholderiales</taxon>
        <taxon>Burkholderiaceae</taxon>
        <taxon>Pandoraea</taxon>
    </lineage>
</organism>
<keyword evidence="1" id="KW-0175">Coiled coil</keyword>
<dbReference type="PATRIC" id="fig|573737.6.peg.2680"/>
<dbReference type="KEGG" id="pox:MB84_09110"/>
<feature type="coiled-coil region" evidence="1">
    <location>
        <begin position="43"/>
        <end position="70"/>
    </location>
</feature>
<dbReference type="Proteomes" id="UP000035050">
    <property type="component" value="Chromosome"/>
</dbReference>
<sequence length="229" mass="24879">MYVIDYALTPIETIDGRAPAGPVISAEAIVSLRDEAGQRARWMNEARAERDAAQVERERARNDAEVQRNAWEAAAQARASQEAATQAETARQAAVEQAVDWLVDEASMEREIVRSLERRIADAMTGALSNFVGKLDVGERFAHRVGQALPDLVREGVLVLRVPTAHHAAVEGALRDADIVLACTPDASLSGCQARIESEWVTVCLDLDADLAAVIERLRAVPNLEVAYG</sequence>
<accession>A0A0E3YC84</accession>
<evidence type="ECO:0008006" key="4">
    <source>
        <dbReference type="Google" id="ProtNLM"/>
    </source>
</evidence>
<proteinExistence type="predicted"/>
<dbReference type="AlphaFoldDB" id="A0A0E3YC84"/>
<dbReference type="EMBL" id="CP011253">
    <property type="protein sequence ID" value="AKC69602.1"/>
    <property type="molecule type" value="Genomic_DNA"/>
</dbReference>
<keyword evidence="3" id="KW-1185">Reference proteome</keyword>
<protein>
    <recommendedName>
        <fullName evidence="4">Type III secretion system apparatus protein</fullName>
    </recommendedName>
</protein>
<evidence type="ECO:0000313" key="3">
    <source>
        <dbReference type="Proteomes" id="UP000035050"/>
    </source>
</evidence>
<evidence type="ECO:0000313" key="2">
    <source>
        <dbReference type="EMBL" id="AKC69602.1"/>
    </source>
</evidence>